<evidence type="ECO:0000313" key="1">
    <source>
        <dbReference type="EMBL" id="ASO04852.1"/>
    </source>
</evidence>
<sequence length="29" mass="3229">MNGFYKYFRVAIGKGMMLIGTSTIADTLE</sequence>
<name>A0A221UU69_9FLAO</name>
<protein>
    <submittedName>
        <fullName evidence="1">Uncharacterized protein</fullName>
    </submittedName>
</protein>
<proteinExistence type="predicted"/>
<dbReference type="KEGG" id="aalg:AREALGSMS7_01382"/>
<gene>
    <name evidence="1" type="ORF">AREALGSMS7_01382</name>
</gene>
<organism evidence="1 2">
    <name type="scientific">Arenibacter algicola</name>
    <dbReference type="NCBI Taxonomy" id="616991"/>
    <lineage>
        <taxon>Bacteria</taxon>
        <taxon>Pseudomonadati</taxon>
        <taxon>Bacteroidota</taxon>
        <taxon>Flavobacteriia</taxon>
        <taxon>Flavobacteriales</taxon>
        <taxon>Flavobacteriaceae</taxon>
        <taxon>Arenibacter</taxon>
    </lineage>
</organism>
<dbReference type="AlphaFoldDB" id="A0A221UU69"/>
<dbReference type="Proteomes" id="UP000204551">
    <property type="component" value="Chromosome"/>
</dbReference>
<evidence type="ECO:0000313" key="2">
    <source>
        <dbReference type="Proteomes" id="UP000204551"/>
    </source>
</evidence>
<reference evidence="1 2" key="1">
    <citation type="submission" date="2017-07" db="EMBL/GenBank/DDBJ databases">
        <title>Genome Sequence of Arenibacter algicola Strain SMS7 Isolated from a culture of the Diatom Skeletonema marinoi.</title>
        <authorList>
            <person name="Topel M."/>
            <person name="Pinder M.I.M."/>
            <person name="Johansson O.N."/>
            <person name="Kourtchenko O."/>
            <person name="Godhe A."/>
            <person name="Clarke A.K."/>
        </authorList>
    </citation>
    <scope>NUCLEOTIDE SEQUENCE [LARGE SCALE GENOMIC DNA]</scope>
    <source>
        <strain evidence="1 2">SMS7</strain>
    </source>
</reference>
<accession>A0A221UU69</accession>
<dbReference type="EMBL" id="CP022515">
    <property type="protein sequence ID" value="ASO04852.1"/>
    <property type="molecule type" value="Genomic_DNA"/>
</dbReference>